<keyword evidence="2" id="KW-0500">Molybdenum</keyword>
<evidence type="ECO:0000313" key="8">
    <source>
        <dbReference type="Proteomes" id="UP000034444"/>
    </source>
</evidence>
<dbReference type="GO" id="GO:0020037">
    <property type="term" value="F:heme binding"/>
    <property type="evidence" value="ECO:0007669"/>
    <property type="project" value="TreeGrafter"/>
</dbReference>
<dbReference type="OrthoDB" id="9778777at2"/>
<dbReference type="InterPro" id="IPR000572">
    <property type="entry name" value="OxRdtase_Mopterin-bd_dom"/>
</dbReference>
<dbReference type="AlphaFoldDB" id="A0A7U4M334"/>
<dbReference type="InterPro" id="IPR008335">
    <property type="entry name" value="Mopterin_OxRdtase_euk"/>
</dbReference>
<evidence type="ECO:0000259" key="6">
    <source>
        <dbReference type="Pfam" id="PF03404"/>
    </source>
</evidence>
<dbReference type="EMBL" id="CP011308">
    <property type="protein sequence ID" value="AKF25955.1"/>
    <property type="molecule type" value="Genomic_DNA"/>
</dbReference>
<dbReference type="KEGG" id="slh:YH65_04340"/>
<evidence type="ECO:0000256" key="3">
    <source>
        <dbReference type="ARBA" id="ARBA00022723"/>
    </source>
</evidence>
<protein>
    <submittedName>
        <fullName evidence="7">Sulfite:cytochrome C oxidoreductase subunit A</fullName>
    </submittedName>
</protein>
<reference evidence="7 8" key="1">
    <citation type="submission" date="2015-04" db="EMBL/GenBank/DDBJ databases">
        <title>Complete genome sequence of Sulfurovum lithotrophicum ATCC BAA-797T.</title>
        <authorList>
            <person name="Ahn J."/>
            <person name="Park G."/>
            <person name="Jeon W."/>
            <person name="Jang Y."/>
            <person name="Jang M."/>
            <person name="Lee H."/>
            <person name="Lee H."/>
        </authorList>
    </citation>
    <scope>NUCLEOTIDE SEQUENCE [LARGE SCALE GENOMIC DNA]</scope>
    <source>
        <strain evidence="8">ATCC BAA-797 / 42BKT</strain>
    </source>
</reference>
<dbReference type="PANTHER" id="PTHR19372:SF7">
    <property type="entry name" value="SULFITE OXIDASE, MITOCHONDRIAL"/>
    <property type="match status" value="1"/>
</dbReference>
<dbReference type="GO" id="GO:0030151">
    <property type="term" value="F:molybdenum ion binding"/>
    <property type="evidence" value="ECO:0007669"/>
    <property type="project" value="InterPro"/>
</dbReference>
<dbReference type="InterPro" id="IPR014756">
    <property type="entry name" value="Ig_E-set"/>
</dbReference>
<keyword evidence="4" id="KW-0560">Oxidoreductase</keyword>
<dbReference type="InterPro" id="IPR036374">
    <property type="entry name" value="OxRdtase_Mopterin-bd_sf"/>
</dbReference>
<dbReference type="Gene3D" id="3.90.420.10">
    <property type="entry name" value="Oxidoreductase, molybdopterin-binding domain"/>
    <property type="match status" value="1"/>
</dbReference>
<keyword evidence="8" id="KW-1185">Reference proteome</keyword>
<comment type="cofactor">
    <cofactor evidence="1">
        <name>Mo-molybdopterin</name>
        <dbReference type="ChEBI" id="CHEBI:71302"/>
    </cofactor>
</comment>
<dbReference type="SUPFAM" id="SSF81296">
    <property type="entry name" value="E set domains"/>
    <property type="match status" value="1"/>
</dbReference>
<dbReference type="RefSeq" id="WP_046552025.1">
    <property type="nucleotide sequence ID" value="NZ_CP011308.1"/>
</dbReference>
<evidence type="ECO:0000259" key="5">
    <source>
        <dbReference type="Pfam" id="PF00174"/>
    </source>
</evidence>
<dbReference type="Gene3D" id="2.60.40.650">
    <property type="match status" value="1"/>
</dbReference>
<evidence type="ECO:0000313" key="7">
    <source>
        <dbReference type="EMBL" id="AKF25955.1"/>
    </source>
</evidence>
<name>A0A7U4M334_9BACT</name>
<evidence type="ECO:0000256" key="2">
    <source>
        <dbReference type="ARBA" id="ARBA00022505"/>
    </source>
</evidence>
<dbReference type="GO" id="GO:0008482">
    <property type="term" value="F:sulfite oxidase activity"/>
    <property type="evidence" value="ECO:0007669"/>
    <property type="project" value="TreeGrafter"/>
</dbReference>
<keyword evidence="3" id="KW-0479">Metal-binding</keyword>
<gene>
    <name evidence="7" type="ORF">YH65_04340</name>
</gene>
<dbReference type="SUPFAM" id="SSF56524">
    <property type="entry name" value="Oxidoreductase molybdopterin-binding domain"/>
    <property type="match status" value="1"/>
</dbReference>
<dbReference type="Pfam" id="PF00174">
    <property type="entry name" value="Oxidored_molyb"/>
    <property type="match status" value="1"/>
</dbReference>
<evidence type="ECO:0000256" key="1">
    <source>
        <dbReference type="ARBA" id="ARBA00001924"/>
    </source>
</evidence>
<evidence type="ECO:0000256" key="4">
    <source>
        <dbReference type="ARBA" id="ARBA00023002"/>
    </source>
</evidence>
<dbReference type="Proteomes" id="UP000034444">
    <property type="component" value="Chromosome"/>
</dbReference>
<proteinExistence type="predicted"/>
<reference evidence="8" key="2">
    <citation type="journal article" date="2017" name="Stand. Genomic Sci.">
        <title>Complete genome sequence of the sulfur-oxidizing chemolithoautotrophic Sulfurovum lithotrophicum 42BKTT.</title>
        <authorList>
            <person name="Jeon W."/>
            <person name="Priscilla L."/>
            <person name="Park G."/>
            <person name="Lee H."/>
            <person name="Lee N."/>
            <person name="Lee D."/>
            <person name="Kwon H."/>
            <person name="Ahn I."/>
            <person name="Lee C."/>
            <person name="Lee H."/>
            <person name="Ahn J."/>
        </authorList>
    </citation>
    <scope>NUCLEOTIDE SEQUENCE [LARGE SCALE GENOMIC DNA]</scope>
    <source>
        <strain evidence="8">ATCC BAA-797 / 42BKT</strain>
    </source>
</reference>
<dbReference type="InterPro" id="IPR005066">
    <property type="entry name" value="MoCF_OxRdtse_dimer"/>
</dbReference>
<accession>A0A7U4M334</accession>
<dbReference type="PANTHER" id="PTHR19372">
    <property type="entry name" value="SULFITE REDUCTASE"/>
    <property type="match status" value="1"/>
</dbReference>
<dbReference type="GO" id="GO:0043546">
    <property type="term" value="F:molybdopterin cofactor binding"/>
    <property type="evidence" value="ECO:0007669"/>
    <property type="project" value="TreeGrafter"/>
</dbReference>
<dbReference type="Pfam" id="PF03404">
    <property type="entry name" value="Mo-co_dimer"/>
    <property type="match status" value="1"/>
</dbReference>
<feature type="domain" description="Oxidoreductase molybdopterin-binding" evidence="5">
    <location>
        <begin position="85"/>
        <end position="251"/>
    </location>
</feature>
<organism evidence="7 8">
    <name type="scientific">Sulfurovum lithotrophicum</name>
    <dbReference type="NCBI Taxonomy" id="206403"/>
    <lineage>
        <taxon>Bacteria</taxon>
        <taxon>Pseudomonadati</taxon>
        <taxon>Campylobacterota</taxon>
        <taxon>Epsilonproteobacteria</taxon>
        <taxon>Campylobacterales</taxon>
        <taxon>Sulfurovaceae</taxon>
        <taxon>Sulfurovum</taxon>
    </lineage>
</organism>
<feature type="domain" description="Moybdenum cofactor oxidoreductase dimerisation" evidence="6">
    <location>
        <begin position="280"/>
        <end position="391"/>
    </location>
</feature>
<dbReference type="GO" id="GO:0006790">
    <property type="term" value="P:sulfur compound metabolic process"/>
    <property type="evidence" value="ECO:0007669"/>
    <property type="project" value="TreeGrafter"/>
</dbReference>
<dbReference type="PRINTS" id="PR00407">
    <property type="entry name" value="EUMOPTERIN"/>
</dbReference>
<sequence length="402" mass="44699">MKRRDFFKKAATVAGSAALGGSTLLANETGHPVDNRKVSDIALPQKRPLITYSDRPPLLETPREVFANAITPNDLFFVRWHMPMIPTYINPHYFSISIDGEVKKPMKVSLKSLKTEFEAVEITSVLQCGGNSRSAFRPTPSGIQWGPGAMGCAKWKGARLKDVLAKVGLKPNAAWIKFNGLEKPVYSKTDRFVRALELSKMHDDIIIAYEMNGEELPYLNGFPVRLILPGFYSDSWIKMLSDITVTDTKPPLHFMDHAYRIPDNNCECETPDHLAKKTKPIEEMNVNSLIGYPVNGTKVRKDAELIVRGVAFDGGHGIARVEISTDGGTGWQAASLDDGKQGKYAYRTFTYRLTPDRTGSLSIMARATNTKGETQPFAHEVKWNRGGYKYNGIDEVAVEVLS</sequence>